<dbReference type="EMBL" id="AEYJ02001299">
    <property type="protein sequence ID" value="KFH03319.1"/>
    <property type="molecule type" value="Genomic_DNA"/>
</dbReference>
<protein>
    <submittedName>
        <fullName evidence="1">Uncharacterized protein</fullName>
    </submittedName>
</protein>
<organism evidence="1 2">
    <name type="scientific">Toxoplasma gondii VAND</name>
    <dbReference type="NCBI Taxonomy" id="933077"/>
    <lineage>
        <taxon>Eukaryota</taxon>
        <taxon>Sar</taxon>
        <taxon>Alveolata</taxon>
        <taxon>Apicomplexa</taxon>
        <taxon>Conoidasida</taxon>
        <taxon>Coccidia</taxon>
        <taxon>Eucoccidiorida</taxon>
        <taxon>Eimeriorina</taxon>
        <taxon>Sarcocystidae</taxon>
        <taxon>Toxoplasma</taxon>
    </lineage>
</organism>
<proteinExistence type="predicted"/>
<name>A0A086PSI7_TOXGO</name>
<dbReference type="Proteomes" id="UP000028840">
    <property type="component" value="Unassembled WGS sequence"/>
</dbReference>
<reference evidence="1 2" key="1">
    <citation type="submission" date="2014-08" db="EMBL/GenBank/DDBJ databases">
        <authorList>
            <person name="Sibley D."/>
            <person name="Venepally P."/>
            <person name="Karamycheva S."/>
            <person name="Hadjithomas M."/>
            <person name="Khan A."/>
            <person name="Brunk B."/>
            <person name="Roos D."/>
            <person name="Caler E."/>
            <person name="Lorenzi H."/>
        </authorList>
    </citation>
    <scope>NUCLEOTIDE SEQUENCE [LARGE SCALE GENOMIC DNA]</scope>
    <source>
        <strain evidence="1 2">VAND</strain>
    </source>
</reference>
<gene>
    <name evidence="1" type="ORF">TGVAND_294370B</name>
</gene>
<comment type="caution">
    <text evidence="1">The sequence shown here is derived from an EMBL/GenBank/DDBJ whole genome shotgun (WGS) entry which is preliminary data.</text>
</comment>
<reference evidence="1 2" key="2">
    <citation type="journal article" date="2015" name="Eukaryot. Cell">
        <title>Genetic mapping reveals that sinefungin resistance in Toxoplasma gondii is controlled by a putative amino acid transporter locus that can be used as a negative selectable marker.</title>
        <authorList>
            <person name="Behnke M.S."/>
            <person name="Khan A."/>
            <person name="Sibley L.D."/>
        </authorList>
    </citation>
    <scope>NUCLEOTIDE SEQUENCE [LARGE SCALE GENOMIC DNA]</scope>
    <source>
        <strain evidence="1 2">VAND</strain>
    </source>
</reference>
<evidence type="ECO:0000313" key="2">
    <source>
        <dbReference type="Proteomes" id="UP000028840"/>
    </source>
</evidence>
<feature type="non-terminal residue" evidence="1">
    <location>
        <position position="107"/>
    </location>
</feature>
<dbReference type="VEuPathDB" id="ToxoDB:TGVAND_294370B"/>
<feature type="non-terminal residue" evidence="1">
    <location>
        <position position="1"/>
    </location>
</feature>
<accession>A0A086PSI7</accession>
<sequence>FAPVGDVDPSYTFQLGTRAETLSSRRLRRPVLRSLLCLESGAADRLLPARSGPRCGRLRGLPRPSRRCMHSLAPTAARVLRENPRTPHLPPAVEHVTPAAAPFLRLL</sequence>
<evidence type="ECO:0000313" key="1">
    <source>
        <dbReference type="EMBL" id="KFH03319.1"/>
    </source>
</evidence>
<dbReference type="AlphaFoldDB" id="A0A086PSI7"/>